<feature type="region of interest" description="Disordered" evidence="1">
    <location>
        <begin position="186"/>
        <end position="213"/>
    </location>
</feature>
<dbReference type="Pfam" id="PF11976">
    <property type="entry name" value="Rad60-SLD"/>
    <property type="match status" value="2"/>
</dbReference>
<sequence>MSGFDIASFRDKLPRSRKPNTTFDLQDDASSGSDSSDSDYSSQRRKKSRRVLEFTQPEWSDDSDNEKDAAKESIETKTSDTAAATTAATTSSSSVATEQTSQQIMTLLDDDDDDDDLVGIKKDDTLIILSDGDDEDEIQEIKELRNVNGSMHPKRSHHEPQPSTLPKRAKISIPTFQQIEDLDPDLASILPGSAPSPSSASQSPSRATSHSPAPAQKVLIKVCYTTPRIPDDERLQVLIDKLKKPLSVYVMENDPFDKLLTRYAQHKKLRKDDLQLVYKDVPVVLRATPASLDMVTGGQTKNLMQVYVKSDYEKIIQEELQKKEEMEKMFEKPITDEELFAANTTTTAAATTTTTTTEESTQGADTEDRLFLKLRGKEGDDVVCRVKKTTTMANLAKHYCAIKKLGDSVASKIELSFEGETLSPNDCVEDTELESEDIVTVTIK</sequence>
<dbReference type="CDD" id="cd01763">
    <property type="entry name" value="Ubl_SUMO_like"/>
    <property type="match status" value="1"/>
</dbReference>
<protein>
    <recommendedName>
        <fullName evidence="2">Rad60/SUMO-like domain-containing protein</fullName>
    </recommendedName>
</protein>
<feature type="region of interest" description="Disordered" evidence="1">
    <location>
        <begin position="145"/>
        <end position="167"/>
    </location>
</feature>
<dbReference type="RefSeq" id="XP_058348630.1">
    <property type="nucleotide sequence ID" value="XM_058481066.1"/>
</dbReference>
<keyword evidence="4" id="KW-1185">Reference proteome</keyword>
<feature type="compositionally biased region" description="Basic and acidic residues" evidence="1">
    <location>
        <begin position="66"/>
        <end position="78"/>
    </location>
</feature>
<dbReference type="PANTHER" id="PTHR10562">
    <property type="entry name" value="SMALL UBIQUITIN-RELATED MODIFIER"/>
    <property type="match status" value="1"/>
</dbReference>
<feature type="compositionally biased region" description="Low complexity" evidence="1">
    <location>
        <begin position="28"/>
        <end position="41"/>
    </location>
</feature>
<dbReference type="AlphaFoldDB" id="A0AAD7Y4M2"/>
<feature type="domain" description="Rad60/SUMO-like" evidence="2">
    <location>
        <begin position="238"/>
        <end position="297"/>
    </location>
</feature>
<evidence type="ECO:0000259" key="2">
    <source>
        <dbReference type="Pfam" id="PF11976"/>
    </source>
</evidence>
<comment type="caution">
    <text evidence="3">The sequence shown here is derived from an EMBL/GenBank/DDBJ whole genome shotgun (WGS) entry which is preliminary data.</text>
</comment>
<feature type="compositionally biased region" description="Low complexity" evidence="1">
    <location>
        <begin position="347"/>
        <end position="357"/>
    </location>
</feature>
<accession>A0AAD7Y4M2</accession>
<dbReference type="CDD" id="cd17080">
    <property type="entry name" value="Ubl_SLD2_Esc2_like"/>
    <property type="match status" value="1"/>
</dbReference>
<feature type="domain" description="Rad60/SUMO-like" evidence="2">
    <location>
        <begin position="372"/>
        <end position="443"/>
    </location>
</feature>
<proteinExistence type="predicted"/>
<name>A0AAD7Y4M2_9FUNG</name>
<dbReference type="GeneID" id="83208386"/>
<reference evidence="3 4" key="1">
    <citation type="submission" date="2023-03" db="EMBL/GenBank/DDBJ databases">
        <title>Genome sequence of Lichtheimia ornata CBS 291.66.</title>
        <authorList>
            <person name="Mohabir J.T."/>
            <person name="Shea T.P."/>
            <person name="Kurbessoian T."/>
            <person name="Berby B."/>
            <person name="Fontaine J."/>
            <person name="Livny J."/>
            <person name="Gnirke A."/>
            <person name="Stajich J.E."/>
            <person name="Cuomo C.A."/>
        </authorList>
    </citation>
    <scope>NUCLEOTIDE SEQUENCE [LARGE SCALE GENOMIC DNA]</scope>
    <source>
        <strain evidence="3">CBS 291.66</strain>
    </source>
</reference>
<feature type="region of interest" description="Disordered" evidence="1">
    <location>
        <begin position="1"/>
        <end position="100"/>
    </location>
</feature>
<feature type="compositionally biased region" description="Low complexity" evidence="1">
    <location>
        <begin position="79"/>
        <end position="100"/>
    </location>
</feature>
<dbReference type="InterPro" id="IPR022617">
    <property type="entry name" value="Rad60/SUMO-like_dom"/>
</dbReference>
<dbReference type="EMBL" id="JARTCD010000002">
    <property type="protein sequence ID" value="KAJ8663718.1"/>
    <property type="molecule type" value="Genomic_DNA"/>
</dbReference>
<evidence type="ECO:0000313" key="4">
    <source>
        <dbReference type="Proteomes" id="UP001234581"/>
    </source>
</evidence>
<organism evidence="3 4">
    <name type="scientific">Lichtheimia ornata</name>
    <dbReference type="NCBI Taxonomy" id="688661"/>
    <lineage>
        <taxon>Eukaryota</taxon>
        <taxon>Fungi</taxon>
        <taxon>Fungi incertae sedis</taxon>
        <taxon>Mucoromycota</taxon>
        <taxon>Mucoromycotina</taxon>
        <taxon>Mucoromycetes</taxon>
        <taxon>Mucorales</taxon>
        <taxon>Lichtheimiaceae</taxon>
        <taxon>Lichtheimia</taxon>
    </lineage>
</organism>
<evidence type="ECO:0000256" key="1">
    <source>
        <dbReference type="SAM" id="MobiDB-lite"/>
    </source>
</evidence>
<gene>
    <name evidence="3" type="ORF">O0I10_000967</name>
</gene>
<dbReference type="SUPFAM" id="SSF54236">
    <property type="entry name" value="Ubiquitin-like"/>
    <property type="match status" value="1"/>
</dbReference>
<feature type="region of interest" description="Disordered" evidence="1">
    <location>
        <begin position="347"/>
        <end position="368"/>
    </location>
</feature>
<evidence type="ECO:0000313" key="3">
    <source>
        <dbReference type="EMBL" id="KAJ8663718.1"/>
    </source>
</evidence>
<dbReference type="Gene3D" id="3.10.20.90">
    <property type="entry name" value="Phosphatidylinositol 3-kinase Catalytic Subunit, Chain A, domain 1"/>
    <property type="match status" value="2"/>
</dbReference>
<feature type="compositionally biased region" description="Low complexity" evidence="1">
    <location>
        <begin position="187"/>
        <end position="212"/>
    </location>
</feature>
<dbReference type="Proteomes" id="UP001234581">
    <property type="component" value="Unassembled WGS sequence"/>
</dbReference>
<dbReference type="InterPro" id="IPR029071">
    <property type="entry name" value="Ubiquitin-like_domsf"/>
</dbReference>